<sequence length="132" mass="16056">MFHKLEKQLYLEEFILPFEGKLRADNRWVKLAKIIPWDTIEDRYAKHFKGNRGQVAKPVRVALGALIIQEKCRYSDRETVEQITENPYLQYFIGLREYQDKPPFDPSLMVHFRKRFDAEKTLHWQSRRHDHR</sequence>
<evidence type="ECO:0000259" key="1">
    <source>
        <dbReference type="Pfam" id="PF05598"/>
    </source>
</evidence>
<dbReference type="STRING" id="1121429.SAMN02745133_00334"/>
<name>A0A1M4T321_9FIRM</name>
<dbReference type="EMBL" id="FQUY01000001">
    <property type="protein sequence ID" value="SHE38840.1"/>
    <property type="molecule type" value="Genomic_DNA"/>
</dbReference>
<accession>A0A1M4T321</accession>
<protein>
    <submittedName>
        <fullName evidence="2">Transposase domain</fullName>
    </submittedName>
</protein>
<dbReference type="Pfam" id="PF05598">
    <property type="entry name" value="DUF772"/>
    <property type="match status" value="1"/>
</dbReference>
<keyword evidence="3" id="KW-1185">Reference proteome</keyword>
<dbReference type="InterPro" id="IPR008490">
    <property type="entry name" value="Transposase_InsH_N"/>
</dbReference>
<gene>
    <name evidence="2" type="ORF">SAMN02745133_00334</name>
</gene>
<dbReference type="AlphaFoldDB" id="A0A1M4T321"/>
<feature type="domain" description="Transposase InsH N-terminal" evidence="1">
    <location>
        <begin position="19"/>
        <end position="115"/>
    </location>
</feature>
<reference evidence="3" key="1">
    <citation type="submission" date="2016-11" db="EMBL/GenBank/DDBJ databases">
        <authorList>
            <person name="Varghese N."/>
            <person name="Submissions S."/>
        </authorList>
    </citation>
    <scope>NUCLEOTIDE SEQUENCE [LARGE SCALE GENOMIC DNA]</scope>
    <source>
        <strain evidence="3">DSM 12395</strain>
    </source>
</reference>
<proteinExistence type="predicted"/>
<organism evidence="2 3">
    <name type="scientific">Desulforamulus putei DSM 12395</name>
    <dbReference type="NCBI Taxonomy" id="1121429"/>
    <lineage>
        <taxon>Bacteria</taxon>
        <taxon>Bacillati</taxon>
        <taxon>Bacillota</taxon>
        <taxon>Clostridia</taxon>
        <taxon>Eubacteriales</taxon>
        <taxon>Peptococcaceae</taxon>
        <taxon>Desulforamulus</taxon>
    </lineage>
</organism>
<evidence type="ECO:0000313" key="3">
    <source>
        <dbReference type="Proteomes" id="UP000184148"/>
    </source>
</evidence>
<dbReference type="Proteomes" id="UP000184148">
    <property type="component" value="Unassembled WGS sequence"/>
</dbReference>
<evidence type="ECO:0000313" key="2">
    <source>
        <dbReference type="EMBL" id="SHE38840.1"/>
    </source>
</evidence>